<protein>
    <submittedName>
        <fullName evidence="1">Uncharacterized protein</fullName>
    </submittedName>
</protein>
<dbReference type="Proteomes" id="UP001057291">
    <property type="component" value="Unassembled WGS sequence"/>
</dbReference>
<accession>A0AAV4LHQ1</accession>
<keyword evidence="2" id="KW-1185">Reference proteome</keyword>
<evidence type="ECO:0000313" key="1">
    <source>
        <dbReference type="EMBL" id="GIM47341.1"/>
    </source>
</evidence>
<proteinExistence type="predicted"/>
<evidence type="ECO:0000313" key="2">
    <source>
        <dbReference type="Proteomes" id="UP001057291"/>
    </source>
</evidence>
<comment type="caution">
    <text evidence="1">The sequence shown here is derived from an EMBL/GenBank/DDBJ whole genome shotgun (WGS) entry which is preliminary data.</text>
</comment>
<organism evidence="1 2">
    <name type="scientific">Collibacillus ludicampi</name>
    <dbReference type="NCBI Taxonomy" id="2771369"/>
    <lineage>
        <taxon>Bacteria</taxon>
        <taxon>Bacillati</taxon>
        <taxon>Bacillota</taxon>
        <taxon>Bacilli</taxon>
        <taxon>Bacillales</taxon>
        <taxon>Alicyclobacillaceae</taxon>
        <taxon>Collibacillus</taxon>
    </lineage>
</organism>
<dbReference type="EMBL" id="BOQE01000001">
    <property type="protein sequence ID" value="GIM47341.1"/>
    <property type="molecule type" value="Genomic_DNA"/>
</dbReference>
<sequence length="59" mass="6642">MATAQCSRCDTRMELDGTCLYGDIVQGVMYFVCPLCSHSEPLLASNIDILGDHWMDERE</sequence>
<name>A0AAV4LHQ1_9BACL</name>
<reference evidence="1" key="1">
    <citation type="journal article" date="2023" name="Int. J. Syst. Evol. Microbiol.">
        <title>Collibacillus ludicampi gen. nov., sp. nov., a new soil bacterium of the family Alicyclobacillaceae.</title>
        <authorList>
            <person name="Jojima T."/>
            <person name="Ioku Y."/>
            <person name="Fukuta Y."/>
            <person name="Shirasaka N."/>
            <person name="Matsumura Y."/>
            <person name="Mori M."/>
        </authorList>
    </citation>
    <scope>NUCLEOTIDE SEQUENCE</scope>
    <source>
        <strain evidence="1">TP075</strain>
    </source>
</reference>
<dbReference type="AlphaFoldDB" id="A0AAV4LHQ1"/>
<gene>
    <name evidence="1" type="ORF">DNHGIG_28900</name>
</gene>